<feature type="signal peptide" evidence="1">
    <location>
        <begin position="1"/>
        <end position="26"/>
    </location>
</feature>
<reference evidence="3" key="1">
    <citation type="submission" date="2016-10" db="EMBL/GenBank/DDBJ databases">
        <authorList>
            <person name="Varghese N."/>
            <person name="Submissions S."/>
        </authorList>
    </citation>
    <scope>NUCLEOTIDE SEQUENCE [LARGE SCALE GENOMIC DNA]</scope>
    <source>
        <strain evidence="3">DSM 24740</strain>
    </source>
</reference>
<dbReference type="AlphaFoldDB" id="A0A1H9D0Z3"/>
<dbReference type="InParanoid" id="A0A1H9D0Z3"/>
<dbReference type="Proteomes" id="UP000199021">
    <property type="component" value="Unassembled WGS sequence"/>
</dbReference>
<accession>A0A1H9D0Z3</accession>
<evidence type="ECO:0008006" key="4">
    <source>
        <dbReference type="Google" id="ProtNLM"/>
    </source>
</evidence>
<gene>
    <name evidence="2" type="ORF">SAMN05444359_10577</name>
</gene>
<name>A0A1H9D0Z3_9BACT</name>
<keyword evidence="3" id="KW-1185">Reference proteome</keyword>
<feature type="chain" id="PRO_5011548556" description="T9SS type A sorting domain-containing protein" evidence="1">
    <location>
        <begin position="27"/>
        <end position="311"/>
    </location>
</feature>
<keyword evidence="1" id="KW-0732">Signal</keyword>
<dbReference type="OrthoDB" id="5377264at2"/>
<proteinExistence type="predicted"/>
<dbReference type="RefSeq" id="WP_090166343.1">
    <property type="nucleotide sequence ID" value="NZ_FOFB01000005.1"/>
</dbReference>
<protein>
    <recommendedName>
        <fullName evidence="4">T9SS type A sorting domain-containing protein</fullName>
    </recommendedName>
</protein>
<dbReference type="EMBL" id="FOFB01000005">
    <property type="protein sequence ID" value="SEQ06483.1"/>
    <property type="molecule type" value="Genomic_DNA"/>
</dbReference>
<sequence length="311" mass="35119">MHYLKILSLLSFVLIVDLLSAQGQFAPPGAEWCLRGYDGEEETIGFVLVKYERDTLVRGVPTKIMSIRSKNLAPSGLVDGYYSGVELIQHSRDSVFYYVPEILDRVFLFKESYELGEETTTWLYNEPFNVLEVEETVIDGVEIPVAKMNLPAWLGRDLPVTMYGALGPDRGFMENWSYYLDGLGGVDMEAYRASDTPEIKIVARSQCFALMEQEVERVITRAGEDECSVVAFPNPVATIDEWVRLRLDCRDYVSGNFLLRVYSVDGKEAMPPKWLGFLPNDFAVGSLANGKYIGVISGEGERYTFTFVKNR</sequence>
<organism evidence="2 3">
    <name type="scientific">Neolewinella agarilytica</name>
    <dbReference type="NCBI Taxonomy" id="478744"/>
    <lineage>
        <taxon>Bacteria</taxon>
        <taxon>Pseudomonadati</taxon>
        <taxon>Bacteroidota</taxon>
        <taxon>Saprospiria</taxon>
        <taxon>Saprospirales</taxon>
        <taxon>Lewinellaceae</taxon>
        <taxon>Neolewinella</taxon>
    </lineage>
</organism>
<dbReference type="STRING" id="478744.SAMN05444359_10577"/>
<evidence type="ECO:0000313" key="2">
    <source>
        <dbReference type="EMBL" id="SEQ06483.1"/>
    </source>
</evidence>
<evidence type="ECO:0000256" key="1">
    <source>
        <dbReference type="SAM" id="SignalP"/>
    </source>
</evidence>
<evidence type="ECO:0000313" key="3">
    <source>
        <dbReference type="Proteomes" id="UP000199021"/>
    </source>
</evidence>